<accession>A0ABZ2KFQ7</accession>
<dbReference type="HAMAP" id="MF_01074">
    <property type="entry name" value="LarC"/>
    <property type="match status" value="1"/>
</dbReference>
<dbReference type="EMBL" id="CP089982">
    <property type="protein sequence ID" value="WXA97528.1"/>
    <property type="molecule type" value="Genomic_DNA"/>
</dbReference>
<evidence type="ECO:0000313" key="4">
    <source>
        <dbReference type="Proteomes" id="UP001379533"/>
    </source>
</evidence>
<dbReference type="PANTHER" id="PTHR36566">
    <property type="entry name" value="NICKEL INSERTION PROTEIN-RELATED"/>
    <property type="match status" value="1"/>
</dbReference>
<evidence type="ECO:0000256" key="2">
    <source>
        <dbReference type="HAMAP-Rule" id="MF_01074"/>
    </source>
</evidence>
<sequence length="396" mass="41191">MPRGAGKGKILFLDAPSGLAGDMIIAALIDLGVPEVVVANAVAKLSVSGFHIHFGTRVRSGIVGTSFEVHGETPQPERTYATIRGILDESGLEPAVLQMAHATFQRLALAEAKVHKSLLDDVHFHEVGAVDAIVDVVGSAAALEYLGADVIVSPLPMGRGFVPARHGILPLPAPATVECLRGLVTVDGGIEFEFVTPTGAAIVGAHARGSSRWPSIVPEAVGWGAGTAQLADRPNLLRAVLGTSADPTGATHTVLETNVDDATGELVASAIESLLEAGALDAWATAITMKKGRPALTLSALVPTPRAEAMSALLLRETTSLGVRRYDVSRVERPRRRVEVETPFGLIPVKVAEGPYGPPQVKPEFDACAAAAKAHHVPVREVIRAALVAAGGHSHA</sequence>
<name>A0ABZ2KFQ7_9BACT</name>
<proteinExistence type="inferred from homology"/>
<keyword evidence="4" id="KW-1185">Reference proteome</keyword>
<reference evidence="3 4" key="1">
    <citation type="submission" date="2021-12" db="EMBL/GenBank/DDBJ databases">
        <title>Discovery of the Pendulisporaceae a myxobacterial family with distinct sporulation behavior and unique specialized metabolism.</title>
        <authorList>
            <person name="Garcia R."/>
            <person name="Popoff A."/>
            <person name="Bader C.D."/>
            <person name="Loehr J."/>
            <person name="Walesch S."/>
            <person name="Walt C."/>
            <person name="Boldt J."/>
            <person name="Bunk B."/>
            <person name="Haeckl F.J.F.P.J."/>
            <person name="Gunesch A.P."/>
            <person name="Birkelbach J."/>
            <person name="Nuebel U."/>
            <person name="Pietschmann T."/>
            <person name="Bach T."/>
            <person name="Mueller R."/>
        </authorList>
    </citation>
    <scope>NUCLEOTIDE SEQUENCE [LARGE SCALE GENOMIC DNA]</scope>
    <source>
        <strain evidence="3 4">MSr12523</strain>
    </source>
</reference>
<dbReference type="Proteomes" id="UP001379533">
    <property type="component" value="Chromosome"/>
</dbReference>
<protein>
    <recommendedName>
        <fullName evidence="2">Putative nickel insertion protein</fullName>
    </recommendedName>
</protein>
<evidence type="ECO:0000256" key="1">
    <source>
        <dbReference type="ARBA" id="ARBA00022596"/>
    </source>
</evidence>
<dbReference type="Gene3D" id="3.30.70.1380">
    <property type="entry name" value="Transcriptional regulatory protein pf0864 domain like"/>
    <property type="match status" value="1"/>
</dbReference>
<dbReference type="NCBIfam" id="TIGR00299">
    <property type="entry name" value="nickel pincer cofactor biosynthesis protein LarC"/>
    <property type="match status" value="1"/>
</dbReference>
<comment type="similarity">
    <text evidence="2">Belongs to the LarC family.</text>
</comment>
<keyword evidence="1 2" id="KW-0533">Nickel</keyword>
<organism evidence="3 4">
    <name type="scientific">Pendulispora brunnea</name>
    <dbReference type="NCBI Taxonomy" id="2905690"/>
    <lineage>
        <taxon>Bacteria</taxon>
        <taxon>Pseudomonadati</taxon>
        <taxon>Myxococcota</taxon>
        <taxon>Myxococcia</taxon>
        <taxon>Myxococcales</taxon>
        <taxon>Sorangiineae</taxon>
        <taxon>Pendulisporaceae</taxon>
        <taxon>Pendulispora</taxon>
    </lineage>
</organism>
<evidence type="ECO:0000313" key="3">
    <source>
        <dbReference type="EMBL" id="WXA97528.1"/>
    </source>
</evidence>
<dbReference type="InterPro" id="IPR002822">
    <property type="entry name" value="Ni_insertion"/>
</dbReference>
<dbReference type="RefSeq" id="WP_394848150.1">
    <property type="nucleotide sequence ID" value="NZ_CP089982.1"/>
</dbReference>
<gene>
    <name evidence="3" type="primary">larC</name>
    <name evidence="3" type="ORF">LZC95_11875</name>
</gene>
<keyword evidence="2" id="KW-0456">Lyase</keyword>
<dbReference type="Gene3D" id="3.10.20.300">
    <property type="entry name" value="mk0293 like domain"/>
    <property type="match status" value="1"/>
</dbReference>
<dbReference type="PANTHER" id="PTHR36566:SF1">
    <property type="entry name" value="PYRIDINIUM-3,5-BISTHIOCARBOXYLIC ACID MONONUCLEOTIDE NICKEL INSERTION PROTEIN"/>
    <property type="match status" value="1"/>
</dbReference>
<dbReference type="Pfam" id="PF01969">
    <property type="entry name" value="Ni_insertion"/>
    <property type="match status" value="1"/>
</dbReference>